<keyword evidence="6" id="KW-0479">Metal-binding</keyword>
<evidence type="ECO:0000256" key="5">
    <source>
        <dbReference type="ARBA" id="ARBA00022692"/>
    </source>
</evidence>
<feature type="domain" description="Peptidase M48" evidence="13">
    <location>
        <begin position="206"/>
        <end position="445"/>
    </location>
</feature>
<evidence type="ECO:0000313" key="14">
    <source>
        <dbReference type="EMBL" id="ACK72750.1"/>
    </source>
</evidence>
<evidence type="ECO:0000256" key="4">
    <source>
        <dbReference type="ARBA" id="ARBA00022670"/>
    </source>
</evidence>
<feature type="transmembrane region" description="Helical" evidence="12">
    <location>
        <begin position="276"/>
        <end position="296"/>
    </location>
</feature>
<keyword evidence="4" id="KW-0645">Protease</keyword>
<feature type="transmembrane region" description="Helical" evidence="12">
    <location>
        <begin position="155"/>
        <end position="179"/>
    </location>
</feature>
<evidence type="ECO:0000256" key="7">
    <source>
        <dbReference type="ARBA" id="ARBA00022801"/>
    </source>
</evidence>
<evidence type="ECO:0000256" key="10">
    <source>
        <dbReference type="ARBA" id="ARBA00023049"/>
    </source>
</evidence>
<dbReference type="GO" id="GO:0006508">
    <property type="term" value="P:proteolysis"/>
    <property type="evidence" value="ECO:0007669"/>
    <property type="project" value="UniProtKB-KW"/>
</dbReference>
<dbReference type="KEGG" id="cyc:PCC7424_4386"/>
<feature type="transmembrane region" description="Helical" evidence="12">
    <location>
        <begin position="509"/>
        <end position="531"/>
    </location>
</feature>
<keyword evidence="10" id="KW-0482">Metalloprotease</keyword>
<dbReference type="InterPro" id="IPR050083">
    <property type="entry name" value="HtpX_protease"/>
</dbReference>
<protein>
    <submittedName>
        <fullName evidence="14">Peptidase M48 Ste24p</fullName>
    </submittedName>
</protein>
<dbReference type="eggNOG" id="COG0501">
    <property type="taxonomic scope" value="Bacteria"/>
</dbReference>
<dbReference type="Pfam" id="PF01435">
    <property type="entry name" value="Peptidase_M48"/>
    <property type="match status" value="1"/>
</dbReference>
<dbReference type="InterPro" id="IPR011990">
    <property type="entry name" value="TPR-like_helical_dom_sf"/>
</dbReference>
<keyword evidence="11 12" id="KW-0472">Membrane</keyword>
<evidence type="ECO:0000256" key="1">
    <source>
        <dbReference type="ARBA" id="ARBA00001947"/>
    </source>
</evidence>
<keyword evidence="15" id="KW-1185">Reference proteome</keyword>
<proteinExistence type="predicted"/>
<evidence type="ECO:0000256" key="3">
    <source>
        <dbReference type="ARBA" id="ARBA00022475"/>
    </source>
</evidence>
<evidence type="ECO:0000256" key="12">
    <source>
        <dbReference type="SAM" id="Phobius"/>
    </source>
</evidence>
<dbReference type="Proteomes" id="UP000002384">
    <property type="component" value="Chromosome"/>
</dbReference>
<dbReference type="CDD" id="cd07338">
    <property type="entry name" value="M48B_HtpX_like"/>
    <property type="match status" value="1"/>
</dbReference>
<dbReference type="AlphaFoldDB" id="B7K8Y1"/>
<keyword evidence="5 12" id="KW-0812">Transmembrane</keyword>
<evidence type="ECO:0000259" key="13">
    <source>
        <dbReference type="Pfam" id="PF01435"/>
    </source>
</evidence>
<dbReference type="GO" id="GO:0046872">
    <property type="term" value="F:metal ion binding"/>
    <property type="evidence" value="ECO:0007669"/>
    <property type="project" value="UniProtKB-KW"/>
</dbReference>
<keyword evidence="3" id="KW-1003">Cell membrane</keyword>
<reference evidence="15" key="1">
    <citation type="journal article" date="2011" name="MBio">
        <title>Novel metabolic attributes of the genus Cyanothece, comprising a group of unicellular nitrogen-fixing Cyanobacteria.</title>
        <authorList>
            <person name="Bandyopadhyay A."/>
            <person name="Elvitigala T."/>
            <person name="Welsh E."/>
            <person name="Stockel J."/>
            <person name="Liberton M."/>
            <person name="Min H."/>
            <person name="Sherman L.A."/>
            <person name="Pakrasi H.B."/>
        </authorList>
    </citation>
    <scope>NUCLEOTIDE SEQUENCE [LARGE SCALE GENOMIC DNA]</scope>
    <source>
        <strain evidence="15">PCC 7424</strain>
    </source>
</reference>
<dbReference type="EMBL" id="CP001291">
    <property type="protein sequence ID" value="ACK72750.1"/>
    <property type="molecule type" value="Genomic_DNA"/>
</dbReference>
<feature type="transmembrane region" description="Helical" evidence="12">
    <location>
        <begin position="473"/>
        <end position="497"/>
    </location>
</feature>
<dbReference type="HOGENOM" id="CLU_022479_0_0_3"/>
<dbReference type="RefSeq" id="WP_015956334.1">
    <property type="nucleotide sequence ID" value="NC_011729.1"/>
</dbReference>
<evidence type="ECO:0000256" key="9">
    <source>
        <dbReference type="ARBA" id="ARBA00022989"/>
    </source>
</evidence>
<evidence type="ECO:0000256" key="11">
    <source>
        <dbReference type="ARBA" id="ARBA00023136"/>
    </source>
</evidence>
<gene>
    <name evidence="14" type="ordered locus">PCC7424_4386</name>
</gene>
<keyword evidence="7" id="KW-0378">Hydrolase</keyword>
<keyword evidence="9 12" id="KW-1133">Transmembrane helix</keyword>
<dbReference type="PANTHER" id="PTHR43221:SF1">
    <property type="entry name" value="PROTEASE HTPX"/>
    <property type="match status" value="1"/>
</dbReference>
<dbReference type="STRING" id="65393.PCC7424_4386"/>
<name>B7K8Y1_GLOC7</name>
<keyword evidence="8" id="KW-0862">Zinc</keyword>
<dbReference type="GO" id="GO:0004222">
    <property type="term" value="F:metalloendopeptidase activity"/>
    <property type="evidence" value="ECO:0007669"/>
    <property type="project" value="InterPro"/>
</dbReference>
<dbReference type="GO" id="GO:0005886">
    <property type="term" value="C:plasma membrane"/>
    <property type="evidence" value="ECO:0007669"/>
    <property type="project" value="UniProtKB-SubCell"/>
</dbReference>
<feature type="transmembrane region" description="Helical" evidence="12">
    <location>
        <begin position="123"/>
        <end position="149"/>
    </location>
</feature>
<accession>B7K8Y1</accession>
<sequence length="667" mass="73979">MLLKDGLKALSEQRYSEAVDLLEEYCQTPNNFNHPNYTQGQKALIRAYYANGQTEKALALCQEIAHDSKSQISQWAKEYLKQQSVNLQSNSNVEEESPKVAQKAARAAQTGVKLVMGGFAGSLALASSVTISLLFGMVLTASFGVIFILESNEPLLGLMISIGLTIIISLASFFISPWIMDLIQTGLYRTRWVTLSEVRRYSPESAEVIERVCREKRLKQPRLGIILDENPTAFTYGSLPNSARLVFSQGLFTYLDDDEAATVYAHELGHIVHWDFAVMTVAATLVQITYLIYVFLNRFSRGGNDDNKIKSAAGQIALVAYIFYLIGTYLILYLSRTREYYADHFAAETTGNPNGLSRALVKIAYGLVEEGKRTEKPSQLIQGTRALGIADPKMASSTGTAYRIASDSSQLGKVFLWDMFNPWGWWMELNSTHPLTGKRIRALTTYAEHLGLDTEFDLASVVREGKGLNKTKLYGTFALDLVLFNAPWLGLILGLMIGGILVNPTGMKVLLISFPLWGFAIGMIAQTLIMYPNFGQAPKTDILSLMSDPYASPLRGRPVRLDCELIGRGDAGYRFGSELKLQDSTGMIFARYASRFGPLGNFLFGGTQVDKLIGSQVKTVAWFRRGIMPWVDLISLKNSNVTVNSYPRFWKFILGGLAFVIGVLILT</sequence>
<dbReference type="Gene3D" id="3.30.2010.10">
    <property type="entry name" value="Metalloproteases ('zincins'), catalytic domain"/>
    <property type="match status" value="1"/>
</dbReference>
<comment type="cofactor">
    <cofactor evidence="1">
        <name>Zn(2+)</name>
        <dbReference type="ChEBI" id="CHEBI:29105"/>
    </cofactor>
</comment>
<evidence type="ECO:0000256" key="8">
    <source>
        <dbReference type="ARBA" id="ARBA00022833"/>
    </source>
</evidence>
<dbReference type="OrthoDB" id="15218at2"/>
<dbReference type="InterPro" id="IPR001915">
    <property type="entry name" value="Peptidase_M48"/>
</dbReference>
<dbReference type="Gene3D" id="1.25.40.10">
    <property type="entry name" value="Tetratricopeptide repeat domain"/>
    <property type="match status" value="1"/>
</dbReference>
<evidence type="ECO:0000313" key="15">
    <source>
        <dbReference type="Proteomes" id="UP000002384"/>
    </source>
</evidence>
<comment type="subcellular location">
    <subcellularLocation>
        <location evidence="2">Cell membrane</location>
        <topology evidence="2">Multi-pass membrane protein</topology>
    </subcellularLocation>
</comment>
<feature type="transmembrane region" description="Helical" evidence="12">
    <location>
        <begin position="649"/>
        <end position="666"/>
    </location>
</feature>
<organism evidence="14 15">
    <name type="scientific">Gloeothece citriformis (strain PCC 7424)</name>
    <name type="common">Cyanothece sp. (strain PCC 7424)</name>
    <dbReference type="NCBI Taxonomy" id="65393"/>
    <lineage>
        <taxon>Bacteria</taxon>
        <taxon>Bacillati</taxon>
        <taxon>Cyanobacteriota</taxon>
        <taxon>Cyanophyceae</taxon>
        <taxon>Oscillatoriophycideae</taxon>
        <taxon>Chroococcales</taxon>
        <taxon>Aphanothecaceae</taxon>
        <taxon>Gloeothece</taxon>
        <taxon>Gloeothece citriformis</taxon>
    </lineage>
</organism>
<dbReference type="PANTHER" id="PTHR43221">
    <property type="entry name" value="PROTEASE HTPX"/>
    <property type="match status" value="1"/>
</dbReference>
<evidence type="ECO:0000256" key="6">
    <source>
        <dbReference type="ARBA" id="ARBA00022723"/>
    </source>
</evidence>
<feature type="transmembrane region" description="Helical" evidence="12">
    <location>
        <begin position="316"/>
        <end position="334"/>
    </location>
</feature>
<evidence type="ECO:0000256" key="2">
    <source>
        <dbReference type="ARBA" id="ARBA00004651"/>
    </source>
</evidence>